<keyword evidence="2 4" id="KW-0238">DNA-binding</keyword>
<keyword evidence="7" id="KW-1185">Reference proteome</keyword>
<dbReference type="Pfam" id="PF00440">
    <property type="entry name" value="TetR_N"/>
    <property type="match status" value="1"/>
</dbReference>
<name>A0AAC9AW84_SPHMC</name>
<evidence type="ECO:0000259" key="5">
    <source>
        <dbReference type="PROSITE" id="PS50977"/>
    </source>
</evidence>
<dbReference type="AlphaFoldDB" id="A0AAC9AW84"/>
<evidence type="ECO:0000256" key="1">
    <source>
        <dbReference type="ARBA" id="ARBA00023015"/>
    </source>
</evidence>
<dbReference type="Gene3D" id="1.10.357.10">
    <property type="entry name" value="Tetracycline Repressor, domain 2"/>
    <property type="match status" value="1"/>
</dbReference>
<proteinExistence type="predicted"/>
<keyword evidence="3" id="KW-0804">Transcription</keyword>
<dbReference type="InterPro" id="IPR036271">
    <property type="entry name" value="Tet_transcr_reg_TetR-rel_C_sf"/>
</dbReference>
<dbReference type="Proteomes" id="UP000076088">
    <property type="component" value="Chromosome"/>
</dbReference>
<evidence type="ECO:0000256" key="3">
    <source>
        <dbReference type="ARBA" id="ARBA00023163"/>
    </source>
</evidence>
<dbReference type="GO" id="GO:0003677">
    <property type="term" value="F:DNA binding"/>
    <property type="evidence" value="ECO:0007669"/>
    <property type="project" value="UniProtKB-UniRule"/>
</dbReference>
<protein>
    <submittedName>
        <fullName evidence="6">TetR family transcriptional regulator</fullName>
    </submittedName>
</protein>
<dbReference type="Pfam" id="PF21993">
    <property type="entry name" value="TetR_C_13_2"/>
    <property type="match status" value="1"/>
</dbReference>
<reference evidence="7" key="1">
    <citation type="submission" date="2015-11" db="EMBL/GenBank/DDBJ databases">
        <title>Complete genome sequence of a polyethylene-glycol degrader Sphingopyxis macrogoltabida 203N (NBRC 111659).</title>
        <authorList>
            <person name="Yoshiyuki O."/>
            <person name="Shouta N."/>
            <person name="Nagata Y."/>
            <person name="Numata M."/>
            <person name="Tsuchikane K."/>
            <person name="Hosoyama A."/>
            <person name="Yamazoe A."/>
            <person name="Tsuda M."/>
            <person name="Fujita N."/>
            <person name="Kawai F."/>
        </authorList>
    </citation>
    <scope>NUCLEOTIDE SEQUENCE [LARGE SCALE GENOMIC DNA]</scope>
    <source>
        <strain evidence="7">203N</strain>
    </source>
</reference>
<dbReference type="PANTHER" id="PTHR47506:SF3">
    <property type="entry name" value="HTH-TYPE TRANSCRIPTIONAL REGULATOR LMRA"/>
    <property type="match status" value="1"/>
</dbReference>
<keyword evidence="1" id="KW-0805">Transcription regulation</keyword>
<gene>
    <name evidence="6" type="ORF">ATM17_18870</name>
</gene>
<evidence type="ECO:0000256" key="4">
    <source>
        <dbReference type="PROSITE-ProRule" id="PRU00335"/>
    </source>
</evidence>
<dbReference type="InterPro" id="IPR054156">
    <property type="entry name" value="YxaF_TetR_C"/>
</dbReference>
<dbReference type="InterPro" id="IPR001647">
    <property type="entry name" value="HTH_TetR"/>
</dbReference>
<evidence type="ECO:0000313" key="7">
    <source>
        <dbReference type="Proteomes" id="UP000076088"/>
    </source>
</evidence>
<dbReference type="PANTHER" id="PTHR47506">
    <property type="entry name" value="TRANSCRIPTIONAL REGULATORY PROTEIN"/>
    <property type="match status" value="1"/>
</dbReference>
<dbReference type="PROSITE" id="PS50977">
    <property type="entry name" value="HTH_TETR_2"/>
    <property type="match status" value="1"/>
</dbReference>
<feature type="DNA-binding region" description="H-T-H motif" evidence="4">
    <location>
        <begin position="18"/>
        <end position="37"/>
    </location>
</feature>
<organism evidence="6 7">
    <name type="scientific">Sphingopyxis macrogoltabida</name>
    <name type="common">Sphingomonas macrogoltabidus</name>
    <dbReference type="NCBI Taxonomy" id="33050"/>
    <lineage>
        <taxon>Bacteria</taxon>
        <taxon>Pseudomonadati</taxon>
        <taxon>Pseudomonadota</taxon>
        <taxon>Alphaproteobacteria</taxon>
        <taxon>Sphingomonadales</taxon>
        <taxon>Sphingomonadaceae</taxon>
        <taxon>Sphingopyxis</taxon>
    </lineage>
</organism>
<dbReference type="SUPFAM" id="SSF48498">
    <property type="entry name" value="Tetracyclin repressor-like, C-terminal domain"/>
    <property type="match status" value="1"/>
</dbReference>
<dbReference type="EMBL" id="CP013344">
    <property type="protein sequence ID" value="AMU91079.1"/>
    <property type="molecule type" value="Genomic_DNA"/>
</dbReference>
<sequence>MIEAALELFSQQGYAATGIKDIAAAASAPHATLYYWFPGGKRELGVAAIVHGGARYRAQLEACYPPDVDVVDATVSSFAKVASLLEASSYAGGCPIAMLVLEVASSDDGLRNAAAEVFETWIEVMEQRFIGAGMSAELARQAAVEIFCLIEGAILLSRSIRSPAPLHIAGQAAANAVAAKLAI</sequence>
<accession>A0AAC9AW84</accession>
<dbReference type="InterPro" id="IPR009057">
    <property type="entry name" value="Homeodomain-like_sf"/>
</dbReference>
<dbReference type="SUPFAM" id="SSF46689">
    <property type="entry name" value="Homeodomain-like"/>
    <property type="match status" value="1"/>
</dbReference>
<feature type="domain" description="HTH tetR-type" evidence="5">
    <location>
        <begin position="1"/>
        <end position="55"/>
    </location>
</feature>
<reference evidence="6 7" key="2">
    <citation type="journal article" date="2016" name="Genome Announc.">
        <title>Complete Genome Sequence of Sphingopyxis macrogoltabida Strain 203N (NBRC 111659), a Polyethylene Glycol Degrader.</title>
        <authorList>
            <person name="Ohtsubo Y."/>
            <person name="Nonoyama S."/>
            <person name="Nagata Y."/>
            <person name="Numata M."/>
            <person name="Tsuchikane K."/>
            <person name="Hosoyama A."/>
            <person name="Yamazoe A."/>
            <person name="Tsuda M."/>
            <person name="Fujita N."/>
            <person name="Kawai F."/>
        </authorList>
    </citation>
    <scope>NUCLEOTIDE SEQUENCE [LARGE SCALE GENOMIC DNA]</scope>
    <source>
        <strain evidence="6 7">203N</strain>
    </source>
</reference>
<evidence type="ECO:0000313" key="6">
    <source>
        <dbReference type="EMBL" id="AMU91079.1"/>
    </source>
</evidence>
<evidence type="ECO:0000256" key="2">
    <source>
        <dbReference type="ARBA" id="ARBA00023125"/>
    </source>
</evidence>